<evidence type="ECO:0000256" key="11">
    <source>
        <dbReference type="SAM" id="MobiDB-lite"/>
    </source>
</evidence>
<keyword evidence="4" id="KW-0732">Signal</keyword>
<dbReference type="GO" id="GO:0005576">
    <property type="term" value="C:extracellular region"/>
    <property type="evidence" value="ECO:0007669"/>
    <property type="project" value="UniProtKB-SubCell"/>
</dbReference>
<evidence type="ECO:0000256" key="3">
    <source>
        <dbReference type="ARBA" id="ARBA00022525"/>
    </source>
</evidence>
<evidence type="ECO:0000256" key="9">
    <source>
        <dbReference type="ARBA" id="ARBA00038929"/>
    </source>
</evidence>
<proteinExistence type="inferred from homology"/>
<reference evidence="14" key="1">
    <citation type="journal article" date="2023" name="PhytoFront">
        <title>Draft Genome Resources of Seven Strains of Tilletia horrida, Causal Agent of Kernel Smut of Rice.</title>
        <authorList>
            <person name="Khanal S."/>
            <person name="Antony Babu S."/>
            <person name="Zhou X.G."/>
        </authorList>
    </citation>
    <scope>NUCLEOTIDE SEQUENCE</scope>
    <source>
        <strain evidence="14">TX3</strain>
    </source>
</reference>
<evidence type="ECO:0000256" key="10">
    <source>
        <dbReference type="RuleBase" id="RU361153"/>
    </source>
</evidence>
<dbReference type="PANTHER" id="PTHR31297:SF1">
    <property type="entry name" value="GLUCAN 1,3-BETA-GLUCOSIDASE I_II-RELATED"/>
    <property type="match status" value="1"/>
</dbReference>
<dbReference type="InterPro" id="IPR001547">
    <property type="entry name" value="Glyco_hydro_5"/>
</dbReference>
<dbReference type="GO" id="GO:0071555">
    <property type="term" value="P:cell wall organization"/>
    <property type="evidence" value="ECO:0007669"/>
    <property type="project" value="UniProtKB-KW"/>
</dbReference>
<dbReference type="SUPFAM" id="SSF51445">
    <property type="entry name" value="(Trans)glycosidases"/>
    <property type="match status" value="1"/>
</dbReference>
<accession>A0AAN6JIH7</accession>
<comment type="caution">
    <text evidence="14">The sequence shown here is derived from an EMBL/GenBank/DDBJ whole genome shotgun (WGS) entry which is preliminary data.</text>
</comment>
<feature type="region of interest" description="Disordered" evidence="11">
    <location>
        <begin position="538"/>
        <end position="561"/>
    </location>
</feature>
<dbReference type="EMBL" id="JAPDMQ010000375">
    <property type="protein sequence ID" value="KAK0525922.1"/>
    <property type="molecule type" value="Genomic_DNA"/>
</dbReference>
<comment type="similarity">
    <text evidence="2 10">Belongs to the glycosyl hydrolase 5 (cellulase A) family.</text>
</comment>
<feature type="compositionally biased region" description="Low complexity" evidence="11">
    <location>
        <begin position="130"/>
        <end position="147"/>
    </location>
</feature>
<dbReference type="InterPro" id="IPR050386">
    <property type="entry name" value="Glycosyl_hydrolase_5"/>
</dbReference>
<dbReference type="InterPro" id="IPR017853">
    <property type="entry name" value="GH"/>
</dbReference>
<keyword evidence="3" id="KW-0964">Secreted</keyword>
<evidence type="ECO:0000256" key="7">
    <source>
        <dbReference type="ARBA" id="ARBA00023316"/>
    </source>
</evidence>
<dbReference type="Proteomes" id="UP001176521">
    <property type="component" value="Unassembled WGS sequence"/>
</dbReference>
<comment type="catalytic activity">
    <reaction evidence="8">
        <text>Successive hydrolysis of beta-D-glucose units from the non-reducing ends of (1-&gt;3)-beta-D-glucans, releasing alpha-glucose.</text>
        <dbReference type="EC" id="3.2.1.58"/>
    </reaction>
</comment>
<feature type="region of interest" description="Disordered" evidence="11">
    <location>
        <begin position="115"/>
        <end position="147"/>
    </location>
</feature>
<dbReference type="GO" id="GO:0009251">
    <property type="term" value="P:glucan catabolic process"/>
    <property type="evidence" value="ECO:0007669"/>
    <property type="project" value="TreeGrafter"/>
</dbReference>
<evidence type="ECO:0000256" key="5">
    <source>
        <dbReference type="ARBA" id="ARBA00022801"/>
    </source>
</evidence>
<keyword evidence="12" id="KW-1133">Transmembrane helix</keyword>
<protein>
    <recommendedName>
        <fullName evidence="9">glucan 1,3-beta-glucosidase</fullName>
        <ecNumber evidence="9">3.2.1.58</ecNumber>
    </recommendedName>
</protein>
<evidence type="ECO:0000256" key="12">
    <source>
        <dbReference type="SAM" id="Phobius"/>
    </source>
</evidence>
<evidence type="ECO:0000313" key="14">
    <source>
        <dbReference type="EMBL" id="KAK0525922.1"/>
    </source>
</evidence>
<sequence length="561" mass="62266">MAYQQPLGSASQLGFNPRAETPGMASPRPSAHLSHSEQDRFLDHQNAGSPYYQQHAYAQRSYFDSQAHTAAAASYPEKGAKKGLFARKPWLAALLAILVIAIIAGAVAGGMFASHSKKDDNSKANTSSRPKTSGSPTASGSSTAAAPTPTITPLARYNWRDPNTVAYGVNIGNWLVIERWLDEDWFTSLCADCEDEWNLSAHLGGNAVPTLQKHYNDFLQESDIDTMKSLGMNMLRVTIGYWAVIDTPGEPFVNAGQLDQLRKLMEWCHARGIYIIISMHGLPGSQSGDQSTGVKKDWSVGGTSWYTSKNQARSDQVITAFANWITQQQPYASVIAAVLPVNEPKQTDADGSLHGNWQELIQDFYLRSYKTLSSIGMVMSIHPGYWQGQDPSAWDSFIKSNNMDPNLLLWETHPYPGYFPIQTDEDHIMNTVCNLGEIHNSISVPVYFGEFSTLSGVTDNGFLKRYWNTQLAAYSKSAGSAFWTWKANNATNPVRALSSNQMSRYDFQFLKDQGIASQPAAGQTFQQYVNGLSHNQCNNQRRRKRQFEHRDAGKARLLPSH</sequence>
<dbReference type="AlphaFoldDB" id="A0AAN6JIH7"/>
<comment type="subcellular location">
    <subcellularLocation>
        <location evidence="1">Secreted</location>
    </subcellularLocation>
</comment>
<evidence type="ECO:0000259" key="13">
    <source>
        <dbReference type="Pfam" id="PF00150"/>
    </source>
</evidence>
<name>A0AAN6JIH7_9BASI</name>
<feature type="transmembrane region" description="Helical" evidence="12">
    <location>
        <begin position="90"/>
        <end position="113"/>
    </location>
</feature>
<keyword evidence="12" id="KW-0812">Transmembrane</keyword>
<keyword evidence="15" id="KW-1185">Reference proteome</keyword>
<dbReference type="PANTHER" id="PTHR31297">
    <property type="entry name" value="GLUCAN ENDO-1,6-BETA-GLUCOSIDASE B"/>
    <property type="match status" value="1"/>
</dbReference>
<evidence type="ECO:0000256" key="6">
    <source>
        <dbReference type="ARBA" id="ARBA00023295"/>
    </source>
</evidence>
<dbReference type="EC" id="3.2.1.58" evidence="9"/>
<dbReference type="GO" id="GO:0009986">
    <property type="term" value="C:cell surface"/>
    <property type="evidence" value="ECO:0007669"/>
    <property type="project" value="TreeGrafter"/>
</dbReference>
<evidence type="ECO:0000256" key="8">
    <source>
        <dbReference type="ARBA" id="ARBA00036824"/>
    </source>
</evidence>
<dbReference type="GO" id="GO:0004338">
    <property type="term" value="F:glucan exo-1,3-beta-glucosidase activity"/>
    <property type="evidence" value="ECO:0007669"/>
    <property type="project" value="UniProtKB-EC"/>
</dbReference>
<keyword evidence="7" id="KW-0961">Cell wall biogenesis/degradation</keyword>
<keyword evidence="6 10" id="KW-0326">Glycosidase</keyword>
<evidence type="ECO:0000256" key="2">
    <source>
        <dbReference type="ARBA" id="ARBA00005641"/>
    </source>
</evidence>
<dbReference type="Gene3D" id="3.20.20.80">
    <property type="entry name" value="Glycosidases"/>
    <property type="match status" value="1"/>
</dbReference>
<gene>
    <name evidence="14" type="ORF">OC842_005353</name>
</gene>
<keyword evidence="12" id="KW-0472">Membrane</keyword>
<dbReference type="Pfam" id="PF00150">
    <property type="entry name" value="Cellulase"/>
    <property type="match status" value="1"/>
</dbReference>
<keyword evidence="5 10" id="KW-0378">Hydrolase</keyword>
<evidence type="ECO:0000256" key="1">
    <source>
        <dbReference type="ARBA" id="ARBA00004613"/>
    </source>
</evidence>
<evidence type="ECO:0000313" key="15">
    <source>
        <dbReference type="Proteomes" id="UP001176521"/>
    </source>
</evidence>
<feature type="compositionally biased region" description="Polar residues" evidence="11">
    <location>
        <begin position="1"/>
        <end position="14"/>
    </location>
</feature>
<feature type="region of interest" description="Disordered" evidence="11">
    <location>
        <begin position="1"/>
        <end position="37"/>
    </location>
</feature>
<evidence type="ECO:0000256" key="4">
    <source>
        <dbReference type="ARBA" id="ARBA00022729"/>
    </source>
</evidence>
<organism evidence="14 15">
    <name type="scientific">Tilletia horrida</name>
    <dbReference type="NCBI Taxonomy" id="155126"/>
    <lineage>
        <taxon>Eukaryota</taxon>
        <taxon>Fungi</taxon>
        <taxon>Dikarya</taxon>
        <taxon>Basidiomycota</taxon>
        <taxon>Ustilaginomycotina</taxon>
        <taxon>Exobasidiomycetes</taxon>
        <taxon>Tilletiales</taxon>
        <taxon>Tilletiaceae</taxon>
        <taxon>Tilletia</taxon>
    </lineage>
</organism>
<feature type="domain" description="Glycoside hydrolase family 5" evidence="13">
    <location>
        <begin position="214"/>
        <end position="488"/>
    </location>
</feature>